<dbReference type="SUPFAM" id="SSF51126">
    <property type="entry name" value="Pectin lyase-like"/>
    <property type="match status" value="1"/>
</dbReference>
<dbReference type="InterPro" id="IPR022442">
    <property type="entry name" value="SO_2930-like_dom"/>
</dbReference>
<evidence type="ECO:0000256" key="2">
    <source>
        <dbReference type="SAM" id="SignalP"/>
    </source>
</evidence>
<dbReference type="SMART" id="SM00710">
    <property type="entry name" value="PbH1"/>
    <property type="match status" value="5"/>
</dbReference>
<protein>
    <submittedName>
        <fullName evidence="4">Right-handed parallel beta-helix repeat-containing protein</fullName>
    </submittedName>
</protein>
<dbReference type="InterPro" id="IPR039448">
    <property type="entry name" value="Beta_helix"/>
</dbReference>
<proteinExistence type="predicted"/>
<dbReference type="Gene3D" id="2.160.20.10">
    <property type="entry name" value="Single-stranded right-handed beta-helix, Pectin lyase-like"/>
    <property type="match status" value="1"/>
</dbReference>
<evidence type="ECO:0000313" key="4">
    <source>
        <dbReference type="EMBL" id="QSQ12337.1"/>
    </source>
</evidence>
<sequence>MNRLPLSRVTRVALVSLMSLLAIPACSDDDGDGSYADPNPPKGPGAETPDAGPPDSGTPDSGQPDSGTPDAGPTVWPQEFTCAGKETHALSFNPGQEQQLQNAVNDLKPCTTITLGAGTFHFDNAVTIRQDGITFQGAGRGAQGQATGGAASTVLDFSTAAANTNGLDVVGKLFTLRDVALWGAQKDALRVENSSNVLIQRIRTEWANPNQPTNGKYGIYPVKSRYVIVEDCEAYNASDAGIYVGQTRYAIVRRNIAKQNVAGIEIENTKFAFVEGNTAIDNTTGLVVFDLPGNPIQGTDVLVTKNTITGNNRKNFASDSGSSSTVSQVPAGTGTFILASRRVEFVGNTWGNNNTVDIAVLSGLAIEPNPVLWSAGFFNFSTSDVSIHHNTFLGGSGENVDSGETNPASRPLGYLISNLYAYGKAAAGVDRVEHVMWDGIDPAPRNENVANGMNLCFSNNTVPATTKAAVVDLDLEAVQKKLTSATPDIVGAWAETRRYNPGAAPFNCSGFAPALKLP</sequence>
<accession>A0ABX7N3R3</accession>
<gene>
    <name evidence="4" type="ORF">JY572_28785</name>
</gene>
<dbReference type="InterPro" id="IPR011050">
    <property type="entry name" value="Pectin_lyase_fold/virulence"/>
</dbReference>
<feature type="chain" id="PRO_5045501963" evidence="2">
    <location>
        <begin position="28"/>
        <end position="518"/>
    </location>
</feature>
<feature type="domain" description="Right handed beta helix" evidence="3">
    <location>
        <begin position="174"/>
        <end position="326"/>
    </location>
</feature>
<dbReference type="Pfam" id="PF13229">
    <property type="entry name" value="Beta_helix"/>
    <property type="match status" value="1"/>
</dbReference>
<dbReference type="InterPro" id="IPR012334">
    <property type="entry name" value="Pectin_lyas_fold"/>
</dbReference>
<evidence type="ECO:0000256" key="1">
    <source>
        <dbReference type="SAM" id="MobiDB-lite"/>
    </source>
</evidence>
<feature type="signal peptide" evidence="2">
    <location>
        <begin position="1"/>
        <end position="27"/>
    </location>
</feature>
<organism evidence="4 5">
    <name type="scientific">Myxococcus landrumensis</name>
    <dbReference type="NCBI Taxonomy" id="2813577"/>
    <lineage>
        <taxon>Bacteria</taxon>
        <taxon>Pseudomonadati</taxon>
        <taxon>Myxococcota</taxon>
        <taxon>Myxococcia</taxon>
        <taxon>Myxococcales</taxon>
        <taxon>Cystobacterineae</taxon>
        <taxon>Myxococcaceae</taxon>
        <taxon>Myxococcus</taxon>
    </lineage>
</organism>
<keyword evidence="2" id="KW-0732">Signal</keyword>
<evidence type="ECO:0000259" key="3">
    <source>
        <dbReference type="Pfam" id="PF13229"/>
    </source>
</evidence>
<keyword evidence="5" id="KW-1185">Reference proteome</keyword>
<evidence type="ECO:0000313" key="5">
    <source>
        <dbReference type="Proteomes" id="UP000663090"/>
    </source>
</evidence>
<name>A0ABX7N3R3_9BACT</name>
<dbReference type="NCBIfam" id="TIGR03805">
    <property type="entry name" value="beta_helix_1"/>
    <property type="match status" value="1"/>
</dbReference>
<feature type="region of interest" description="Disordered" evidence="1">
    <location>
        <begin position="27"/>
        <end position="78"/>
    </location>
</feature>
<dbReference type="Proteomes" id="UP000663090">
    <property type="component" value="Chromosome"/>
</dbReference>
<reference evidence="4 5" key="1">
    <citation type="submission" date="2021-02" db="EMBL/GenBank/DDBJ databases">
        <title>De Novo genome assembly of isolated myxobacteria.</title>
        <authorList>
            <person name="Stevens D.C."/>
        </authorList>
    </citation>
    <scope>NUCLEOTIDE SEQUENCE [LARGE SCALE GENOMIC DNA]</scope>
    <source>
        <strain evidence="4 5">SCHIC003</strain>
    </source>
</reference>
<dbReference type="RefSeq" id="WP_206714066.1">
    <property type="nucleotide sequence ID" value="NZ_CP071091.1"/>
</dbReference>
<dbReference type="InterPro" id="IPR006626">
    <property type="entry name" value="PbH1"/>
</dbReference>
<dbReference type="EMBL" id="CP071091">
    <property type="protein sequence ID" value="QSQ12337.1"/>
    <property type="molecule type" value="Genomic_DNA"/>
</dbReference>